<gene>
    <name evidence="1" type="ORF">H1191_12280</name>
</gene>
<evidence type="ECO:0000313" key="2">
    <source>
        <dbReference type="Proteomes" id="UP000535491"/>
    </source>
</evidence>
<sequence>MQQWNIIAKLQDGNEIYDYEELFMGTSAQAEKYLYDVACEFGCYIESYKIIPV</sequence>
<reference evidence="1 2" key="1">
    <citation type="submission" date="2020-07" db="EMBL/GenBank/DDBJ databases">
        <authorList>
            <person name="Feng H."/>
        </authorList>
    </citation>
    <scope>NUCLEOTIDE SEQUENCE [LARGE SCALE GENOMIC DNA]</scope>
    <source>
        <strain evidence="2">s-10</strain>
    </source>
</reference>
<organism evidence="1 2">
    <name type="scientific">Paenactinomyces guangxiensis</name>
    <dbReference type="NCBI Taxonomy" id="1490290"/>
    <lineage>
        <taxon>Bacteria</taxon>
        <taxon>Bacillati</taxon>
        <taxon>Bacillota</taxon>
        <taxon>Bacilli</taxon>
        <taxon>Bacillales</taxon>
        <taxon>Thermoactinomycetaceae</taxon>
        <taxon>Paenactinomyces</taxon>
    </lineage>
</organism>
<name>A0A7W1WS56_9BACL</name>
<protein>
    <submittedName>
        <fullName evidence="1">Uncharacterized protein</fullName>
    </submittedName>
</protein>
<keyword evidence="2" id="KW-1185">Reference proteome</keyword>
<comment type="caution">
    <text evidence="1">The sequence shown here is derived from an EMBL/GenBank/DDBJ whole genome shotgun (WGS) entry which is preliminary data.</text>
</comment>
<accession>A0A7W1WS56</accession>
<dbReference type="AlphaFoldDB" id="A0A7W1WS56"/>
<dbReference type="RefSeq" id="WP_181752329.1">
    <property type="nucleotide sequence ID" value="NZ_JACEIQ010000012.1"/>
</dbReference>
<proteinExistence type="predicted"/>
<dbReference type="Proteomes" id="UP000535491">
    <property type="component" value="Unassembled WGS sequence"/>
</dbReference>
<dbReference type="EMBL" id="JACEIQ010000012">
    <property type="protein sequence ID" value="MBA4495085.1"/>
    <property type="molecule type" value="Genomic_DNA"/>
</dbReference>
<evidence type="ECO:0000313" key="1">
    <source>
        <dbReference type="EMBL" id="MBA4495085.1"/>
    </source>
</evidence>